<sequence>MASDSIYRSAAGRDLVRRWCGEQLDGWDVPQERTVVGAAGAQTHVVSAGTGGLTGLRLPPGLLAASAARFLRPAPRSSARLLRAVLAPATSPGNGWWSG</sequence>
<comment type="caution">
    <text evidence="1">The sequence shown here is derived from an EMBL/GenBank/DDBJ whole genome shotgun (WGS) entry which is preliminary data.</text>
</comment>
<dbReference type="EMBL" id="BNEC01000003">
    <property type="protein sequence ID" value="GHI68030.1"/>
    <property type="molecule type" value="Genomic_DNA"/>
</dbReference>
<organism evidence="1 2">
    <name type="scientific">Streptomyces nojiriensis</name>
    <dbReference type="NCBI Taxonomy" id="66374"/>
    <lineage>
        <taxon>Bacteria</taxon>
        <taxon>Bacillati</taxon>
        <taxon>Actinomycetota</taxon>
        <taxon>Actinomycetes</taxon>
        <taxon>Kitasatosporales</taxon>
        <taxon>Streptomycetaceae</taxon>
        <taxon>Streptomyces</taxon>
    </lineage>
</organism>
<protein>
    <submittedName>
        <fullName evidence="1">Uncharacterized protein</fullName>
    </submittedName>
</protein>
<accession>A0ABQ3SIR2</accession>
<proteinExistence type="predicted"/>
<evidence type="ECO:0000313" key="1">
    <source>
        <dbReference type="EMBL" id="GHI68030.1"/>
    </source>
</evidence>
<gene>
    <name evidence="1" type="ORF">Snoj_19480</name>
</gene>
<dbReference type="RefSeq" id="WP_202185959.1">
    <property type="nucleotide sequence ID" value="NZ_BMRL01000017.1"/>
</dbReference>
<dbReference type="GeneID" id="95594337"/>
<name>A0ABQ3SIR2_9ACTN</name>
<dbReference type="Proteomes" id="UP000613974">
    <property type="component" value="Unassembled WGS sequence"/>
</dbReference>
<reference evidence="2" key="1">
    <citation type="submission" date="2023-07" db="EMBL/GenBank/DDBJ databases">
        <title>Whole genome shotgun sequence of Streptomyces nojiriensis NBRC 13794.</title>
        <authorList>
            <person name="Komaki H."/>
            <person name="Tamura T."/>
        </authorList>
    </citation>
    <scope>NUCLEOTIDE SEQUENCE [LARGE SCALE GENOMIC DNA]</scope>
    <source>
        <strain evidence="2">NBRC 13794</strain>
    </source>
</reference>
<keyword evidence="2" id="KW-1185">Reference proteome</keyword>
<evidence type="ECO:0000313" key="2">
    <source>
        <dbReference type="Proteomes" id="UP000613974"/>
    </source>
</evidence>